<evidence type="ECO:0000313" key="2">
    <source>
        <dbReference type="Proteomes" id="UP000222061"/>
    </source>
</evidence>
<organism evidence="1 2">
    <name type="scientific">Salmonella phage GJL01</name>
    <dbReference type="NCBI Taxonomy" id="1965464"/>
    <lineage>
        <taxon>Viruses</taxon>
        <taxon>Duplodnaviria</taxon>
        <taxon>Heunggongvirae</taxon>
        <taxon>Uroviricota</taxon>
        <taxon>Caudoviricetes</taxon>
        <taxon>Drexlerviridae</taxon>
        <taxon>Tempevirinae</taxon>
        <taxon>Tlsvirus</taxon>
        <taxon>Tlsvirus YSP2</taxon>
    </lineage>
</organism>
<dbReference type="EMBL" id="KY657202">
    <property type="protein sequence ID" value="ARB06698.1"/>
    <property type="molecule type" value="Genomic_DNA"/>
</dbReference>
<name>A0A1V0DZ64_9CAUD</name>
<protein>
    <submittedName>
        <fullName evidence="1">Uncharacterized protein</fullName>
    </submittedName>
</protein>
<sequence>MMLWNYLKRLTVMKVTKGKKETWELAKKGGLDEGIAKIAQYFDIKDVCVIVGDEMAYVDEKPRKVHRVPAIPTTIDYKEVINKTKEQRKYYK</sequence>
<evidence type="ECO:0000313" key="1">
    <source>
        <dbReference type="EMBL" id="ARB06698.1"/>
    </source>
</evidence>
<gene>
    <name evidence="1" type="ORF">GJL01_73</name>
</gene>
<accession>A0A1V0DZ64</accession>
<dbReference type="Proteomes" id="UP000222061">
    <property type="component" value="Genome"/>
</dbReference>
<reference evidence="2" key="1">
    <citation type="submission" date="2017-02" db="EMBL/GenBank/DDBJ databases">
        <authorList>
            <person name="Ge J."/>
            <person name="Han W."/>
            <person name="Gu J."/>
        </authorList>
    </citation>
    <scope>NUCLEOTIDE SEQUENCE [LARGE SCALE GENOMIC DNA]</scope>
</reference>
<proteinExistence type="predicted"/>